<dbReference type="SMART" id="SM00283">
    <property type="entry name" value="MA"/>
    <property type="match status" value="1"/>
</dbReference>
<dbReference type="RefSeq" id="WP_088274277.1">
    <property type="nucleotide sequence ID" value="NZ_FNVE01000002.1"/>
</dbReference>
<dbReference type="CDD" id="cd06225">
    <property type="entry name" value="HAMP"/>
    <property type="match status" value="1"/>
</dbReference>
<dbReference type="Proteomes" id="UP000243518">
    <property type="component" value="Unassembled WGS sequence"/>
</dbReference>
<dbReference type="CDD" id="cd11386">
    <property type="entry name" value="MCP_signal"/>
    <property type="match status" value="1"/>
</dbReference>
<name>A0AAQ1G5Y1_9GAMM</name>
<dbReference type="InterPro" id="IPR003660">
    <property type="entry name" value="HAMP_dom"/>
</dbReference>
<evidence type="ECO:0000256" key="8">
    <source>
        <dbReference type="PROSITE-ProRule" id="PRU00284"/>
    </source>
</evidence>
<comment type="caution">
    <text evidence="13">The sequence shown here is derived from an EMBL/GenBank/DDBJ whole genome shotgun (WGS) entry which is preliminary data.</text>
</comment>
<reference evidence="13 14" key="1">
    <citation type="submission" date="2016-10" db="EMBL/GenBank/DDBJ databases">
        <authorList>
            <person name="Varghese N."/>
            <person name="Submissions S."/>
        </authorList>
    </citation>
    <scope>NUCLEOTIDE SEQUENCE [LARGE SCALE GENOMIC DNA]</scope>
    <source>
        <strain evidence="13 14">CECT 8317</strain>
    </source>
</reference>
<dbReference type="SMART" id="SM00304">
    <property type="entry name" value="HAMP"/>
    <property type="match status" value="1"/>
</dbReference>
<keyword evidence="6 8" id="KW-0807">Transducer</keyword>
<evidence type="ECO:0000256" key="2">
    <source>
        <dbReference type="ARBA" id="ARBA00022475"/>
    </source>
</evidence>
<keyword evidence="5 10" id="KW-0472">Membrane</keyword>
<dbReference type="FunFam" id="1.10.287.950:FF:000001">
    <property type="entry name" value="Methyl-accepting chemotaxis sensory transducer"/>
    <property type="match status" value="1"/>
</dbReference>
<evidence type="ECO:0000256" key="10">
    <source>
        <dbReference type="SAM" id="Phobius"/>
    </source>
</evidence>
<comment type="similarity">
    <text evidence="7">Belongs to the methyl-accepting chemotaxis (MCP) protein family.</text>
</comment>
<dbReference type="SMART" id="SM01049">
    <property type="entry name" value="Cache_2"/>
    <property type="match status" value="1"/>
</dbReference>
<evidence type="ECO:0000313" key="13">
    <source>
        <dbReference type="EMBL" id="SEF95588.1"/>
    </source>
</evidence>
<dbReference type="GO" id="GO:0004888">
    <property type="term" value="F:transmembrane signaling receptor activity"/>
    <property type="evidence" value="ECO:0007669"/>
    <property type="project" value="InterPro"/>
</dbReference>
<keyword evidence="14" id="KW-1185">Reference proteome</keyword>
<dbReference type="EMBL" id="FNVE01000002">
    <property type="protein sequence ID" value="SEF95588.1"/>
    <property type="molecule type" value="Genomic_DNA"/>
</dbReference>
<sequence length="547" mass="59113">MNLLRRFSILQRLVTVTLLVLIIVLGLVTAFAVDYHKTLLDGRAIKTQHLVESGLGVIQYFHQRQLGGELTEQQAQQQAAAVLQGMRYDGNEYFWIHSDDLRMIMHPFSTQLVGNSVADIQDPDGKYLFREMVAVVNTQSAGFVDYMWPKPGVTDPVPKISYVAGFEPWGWILGSGIYLDDISETFWADMLPKLMVAALGLMLLVGVNLLIALSVNRPLAQAVAAMNDIATGDGDLSRRLDASGFDEISELAAGFNAFTDKLAQVIDELREVVANNRRIANEVGLAMGKAEASYNQQNSELDTIASAVEEMSATSDEVAQRMSDSAEAARQASSHAADSQRTADTTSQSMRMLASDLAQAGAAVDELNAQSNTIDSVLEVIRSVAEQTNLLALNAAIEAARAGEQGRGFAVVADEVRTLASRTQASTDEIRSIIDSLQTVTANAVSSMQSSHRQSEDMQQQVENSRSALKSIAASVDTITDMTSQVAAAAEQQSRTSTEISASLSQLSSLGDKVLSELQDTALNTRQLTDSAQQLERLIGQFKTGQG</sequence>
<evidence type="ECO:0000256" key="1">
    <source>
        <dbReference type="ARBA" id="ARBA00004651"/>
    </source>
</evidence>
<evidence type="ECO:0000256" key="6">
    <source>
        <dbReference type="ARBA" id="ARBA00023224"/>
    </source>
</evidence>
<keyword evidence="3 10" id="KW-0812">Transmembrane</keyword>
<evidence type="ECO:0000256" key="7">
    <source>
        <dbReference type="ARBA" id="ARBA00029447"/>
    </source>
</evidence>
<feature type="transmembrane region" description="Helical" evidence="10">
    <location>
        <begin position="194"/>
        <end position="215"/>
    </location>
</feature>
<dbReference type="GO" id="GO:0006935">
    <property type="term" value="P:chemotaxis"/>
    <property type="evidence" value="ECO:0007669"/>
    <property type="project" value="InterPro"/>
</dbReference>
<keyword evidence="4 10" id="KW-1133">Transmembrane helix</keyword>
<dbReference type="AlphaFoldDB" id="A0AAQ1G5Y1"/>
<feature type="compositionally biased region" description="Polar residues" evidence="9">
    <location>
        <begin position="340"/>
        <end position="349"/>
    </location>
</feature>
<keyword evidence="2" id="KW-1003">Cell membrane</keyword>
<dbReference type="Pfam" id="PF17200">
    <property type="entry name" value="sCache_2"/>
    <property type="match status" value="1"/>
</dbReference>
<dbReference type="InterPro" id="IPR004089">
    <property type="entry name" value="MCPsignal_dom"/>
</dbReference>
<proteinExistence type="inferred from homology"/>
<accession>A0AAQ1G5Y1</accession>
<dbReference type="PROSITE" id="PS50111">
    <property type="entry name" value="CHEMOTAXIS_TRANSDUC_2"/>
    <property type="match status" value="1"/>
</dbReference>
<feature type="domain" description="HAMP" evidence="12">
    <location>
        <begin position="213"/>
        <end position="267"/>
    </location>
</feature>
<evidence type="ECO:0000259" key="12">
    <source>
        <dbReference type="PROSITE" id="PS50885"/>
    </source>
</evidence>
<evidence type="ECO:0000259" key="11">
    <source>
        <dbReference type="PROSITE" id="PS50111"/>
    </source>
</evidence>
<dbReference type="PANTHER" id="PTHR32089">
    <property type="entry name" value="METHYL-ACCEPTING CHEMOTAXIS PROTEIN MCPB"/>
    <property type="match status" value="1"/>
</dbReference>
<dbReference type="Gene3D" id="1.10.287.950">
    <property type="entry name" value="Methyl-accepting chemotaxis protein"/>
    <property type="match status" value="1"/>
</dbReference>
<gene>
    <name evidence="13" type="ORF">SAMN05216586_102387</name>
</gene>
<dbReference type="GO" id="GO:0005886">
    <property type="term" value="C:plasma membrane"/>
    <property type="evidence" value="ECO:0007669"/>
    <property type="project" value="UniProtKB-SubCell"/>
</dbReference>
<dbReference type="InterPro" id="IPR004090">
    <property type="entry name" value="Chemotax_Me-accpt_rcpt"/>
</dbReference>
<organism evidence="13 14">
    <name type="scientific">Halopseudomonas aestusnigri</name>
    <dbReference type="NCBI Taxonomy" id="857252"/>
    <lineage>
        <taxon>Bacteria</taxon>
        <taxon>Pseudomonadati</taxon>
        <taxon>Pseudomonadota</taxon>
        <taxon>Gammaproteobacteria</taxon>
        <taxon>Pseudomonadales</taxon>
        <taxon>Pseudomonadaceae</taxon>
        <taxon>Halopseudomonas</taxon>
    </lineage>
</organism>
<evidence type="ECO:0000256" key="5">
    <source>
        <dbReference type="ARBA" id="ARBA00023136"/>
    </source>
</evidence>
<feature type="region of interest" description="Disordered" evidence="9">
    <location>
        <begin position="312"/>
        <end position="349"/>
    </location>
</feature>
<comment type="subcellular location">
    <subcellularLocation>
        <location evidence="1">Cell membrane</location>
        <topology evidence="1">Multi-pass membrane protein</topology>
    </subcellularLocation>
</comment>
<feature type="transmembrane region" description="Helical" evidence="10">
    <location>
        <begin position="12"/>
        <end position="33"/>
    </location>
</feature>
<evidence type="ECO:0000256" key="9">
    <source>
        <dbReference type="SAM" id="MobiDB-lite"/>
    </source>
</evidence>
<evidence type="ECO:0000256" key="4">
    <source>
        <dbReference type="ARBA" id="ARBA00022989"/>
    </source>
</evidence>
<dbReference type="PRINTS" id="PR00260">
    <property type="entry name" value="CHEMTRNSDUCR"/>
</dbReference>
<protein>
    <submittedName>
        <fullName evidence="13">Methyl-accepting chemotaxis protein</fullName>
    </submittedName>
</protein>
<evidence type="ECO:0000313" key="14">
    <source>
        <dbReference type="Proteomes" id="UP000243518"/>
    </source>
</evidence>
<dbReference type="GO" id="GO:0007165">
    <property type="term" value="P:signal transduction"/>
    <property type="evidence" value="ECO:0007669"/>
    <property type="project" value="UniProtKB-KW"/>
</dbReference>
<dbReference type="Pfam" id="PF00015">
    <property type="entry name" value="MCPsignal"/>
    <property type="match status" value="1"/>
</dbReference>
<dbReference type="PROSITE" id="PS50885">
    <property type="entry name" value="HAMP"/>
    <property type="match status" value="1"/>
</dbReference>
<dbReference type="Gene3D" id="3.30.450.20">
    <property type="entry name" value="PAS domain"/>
    <property type="match status" value="1"/>
</dbReference>
<dbReference type="SUPFAM" id="SSF58104">
    <property type="entry name" value="Methyl-accepting chemotaxis protein (MCP) signaling domain"/>
    <property type="match status" value="1"/>
</dbReference>
<dbReference type="PANTHER" id="PTHR32089:SF119">
    <property type="entry name" value="METHYL-ACCEPTING CHEMOTAXIS PROTEIN CTPL"/>
    <property type="match status" value="1"/>
</dbReference>
<evidence type="ECO:0000256" key="3">
    <source>
        <dbReference type="ARBA" id="ARBA00022692"/>
    </source>
</evidence>
<dbReference type="InterPro" id="IPR033480">
    <property type="entry name" value="sCache_2"/>
</dbReference>
<feature type="domain" description="Methyl-accepting transducer" evidence="11">
    <location>
        <begin position="272"/>
        <end position="508"/>
    </location>
</feature>
<feature type="compositionally biased region" description="Low complexity" evidence="9">
    <location>
        <begin position="325"/>
        <end position="339"/>
    </location>
</feature>
<dbReference type="Pfam" id="PF00672">
    <property type="entry name" value="HAMP"/>
    <property type="match status" value="1"/>
</dbReference>